<evidence type="ECO:0000256" key="4">
    <source>
        <dbReference type="ARBA" id="ARBA00022741"/>
    </source>
</evidence>
<evidence type="ECO:0000256" key="9">
    <source>
        <dbReference type="ARBA" id="ARBA00022833"/>
    </source>
</evidence>
<dbReference type="InterPro" id="IPR013083">
    <property type="entry name" value="Znf_RING/FYVE/PHD"/>
</dbReference>
<evidence type="ECO:0000256" key="14">
    <source>
        <dbReference type="SAM" id="MobiDB-lite"/>
    </source>
</evidence>
<feature type="region of interest" description="Disordered" evidence="14">
    <location>
        <begin position="544"/>
        <end position="594"/>
    </location>
</feature>
<evidence type="ECO:0000256" key="3">
    <source>
        <dbReference type="ARBA" id="ARBA00022723"/>
    </source>
</evidence>
<evidence type="ECO:0000313" key="18">
    <source>
        <dbReference type="EMBL" id="PWN19539.1"/>
    </source>
</evidence>
<dbReference type="InterPro" id="IPR027417">
    <property type="entry name" value="P-loop_NTPase"/>
</dbReference>
<comment type="subcellular location">
    <subcellularLocation>
        <location evidence="1">Nucleus</location>
    </subcellularLocation>
</comment>
<feature type="compositionally biased region" description="Basic and acidic residues" evidence="14">
    <location>
        <begin position="97"/>
        <end position="110"/>
    </location>
</feature>
<evidence type="ECO:0000256" key="12">
    <source>
        <dbReference type="ARBA" id="ARBA00023242"/>
    </source>
</evidence>
<keyword evidence="8" id="KW-0347">Helicase</keyword>
<dbReference type="Gene3D" id="3.40.50.10810">
    <property type="entry name" value="Tandem AAA-ATPase domain"/>
    <property type="match status" value="1"/>
</dbReference>
<name>A0A316U2H8_9BASI</name>
<dbReference type="GO" id="GO:0004386">
    <property type="term" value="F:helicase activity"/>
    <property type="evidence" value="ECO:0007669"/>
    <property type="project" value="UniProtKB-KW"/>
</dbReference>
<evidence type="ECO:0000256" key="2">
    <source>
        <dbReference type="ARBA" id="ARBA00007025"/>
    </source>
</evidence>
<reference evidence="18 19" key="1">
    <citation type="journal article" date="2018" name="Mol. Biol. Evol.">
        <title>Broad Genomic Sampling Reveals a Smut Pathogenic Ancestry of the Fungal Clade Ustilaginomycotina.</title>
        <authorList>
            <person name="Kijpornyongpan T."/>
            <person name="Mondo S.J."/>
            <person name="Barry K."/>
            <person name="Sandor L."/>
            <person name="Lee J."/>
            <person name="Lipzen A."/>
            <person name="Pangilinan J."/>
            <person name="LaButti K."/>
            <person name="Hainaut M."/>
            <person name="Henrissat B."/>
            <person name="Grigoriev I.V."/>
            <person name="Spatafora J.W."/>
            <person name="Aime M.C."/>
        </authorList>
    </citation>
    <scope>NUCLEOTIDE SEQUENCE [LARGE SCALE GENOMIC DNA]</scope>
    <source>
        <strain evidence="18 19">MCA 4718</strain>
    </source>
</reference>
<feature type="region of interest" description="Disordered" evidence="14">
    <location>
        <begin position="1"/>
        <end position="110"/>
    </location>
</feature>
<feature type="domain" description="Helicase ATP-binding" evidence="16">
    <location>
        <begin position="515"/>
        <end position="741"/>
    </location>
</feature>
<evidence type="ECO:0000313" key="19">
    <source>
        <dbReference type="Proteomes" id="UP000245942"/>
    </source>
</evidence>
<evidence type="ECO:0000259" key="16">
    <source>
        <dbReference type="PROSITE" id="PS51192"/>
    </source>
</evidence>
<dbReference type="Gene3D" id="3.40.50.300">
    <property type="entry name" value="P-loop containing nucleotide triphosphate hydrolases"/>
    <property type="match status" value="1"/>
</dbReference>
<keyword evidence="5" id="KW-0227">DNA damage</keyword>
<comment type="similarity">
    <text evidence="2">Belongs to the SNF2/RAD54 helicase family.</text>
</comment>
<dbReference type="SMART" id="SM00490">
    <property type="entry name" value="HELICc"/>
    <property type="match status" value="1"/>
</dbReference>
<dbReference type="Pfam" id="PF08797">
    <property type="entry name" value="HIRAN"/>
    <property type="match status" value="1"/>
</dbReference>
<dbReference type="GO" id="GO:0016818">
    <property type="term" value="F:hydrolase activity, acting on acid anhydrides, in phosphorus-containing anhydrides"/>
    <property type="evidence" value="ECO:0007669"/>
    <property type="project" value="InterPro"/>
</dbReference>
<keyword evidence="6 13" id="KW-0863">Zinc-finger</keyword>
<gene>
    <name evidence="18" type="ORF">BCV69DRAFT_300363</name>
</gene>
<evidence type="ECO:0000259" key="17">
    <source>
        <dbReference type="PROSITE" id="PS51194"/>
    </source>
</evidence>
<protein>
    <recommendedName>
        <fullName evidence="20">DNA repair protein RAD5</fullName>
    </recommendedName>
</protein>
<dbReference type="SMART" id="SM00910">
    <property type="entry name" value="HIRAN"/>
    <property type="match status" value="1"/>
</dbReference>
<feature type="compositionally biased region" description="Acidic residues" evidence="14">
    <location>
        <begin position="551"/>
        <end position="560"/>
    </location>
</feature>
<dbReference type="InterPro" id="IPR050628">
    <property type="entry name" value="SNF2_RAD54_helicase_TF"/>
</dbReference>
<keyword evidence="19" id="KW-1185">Reference proteome</keyword>
<organism evidence="18 19">
    <name type="scientific">Pseudomicrostroma glucosiphilum</name>
    <dbReference type="NCBI Taxonomy" id="1684307"/>
    <lineage>
        <taxon>Eukaryota</taxon>
        <taxon>Fungi</taxon>
        <taxon>Dikarya</taxon>
        <taxon>Basidiomycota</taxon>
        <taxon>Ustilaginomycotina</taxon>
        <taxon>Exobasidiomycetes</taxon>
        <taxon>Microstromatales</taxon>
        <taxon>Microstromatales incertae sedis</taxon>
        <taxon>Pseudomicrostroma</taxon>
    </lineage>
</organism>
<dbReference type="InterPro" id="IPR038718">
    <property type="entry name" value="SNF2-like_sf"/>
</dbReference>
<dbReference type="GO" id="GO:0003676">
    <property type="term" value="F:nucleic acid binding"/>
    <property type="evidence" value="ECO:0007669"/>
    <property type="project" value="InterPro"/>
</dbReference>
<feature type="domain" description="RING-type" evidence="15">
    <location>
        <begin position="933"/>
        <end position="976"/>
    </location>
</feature>
<keyword evidence="11" id="KW-0234">DNA repair</keyword>
<dbReference type="PROSITE" id="PS51194">
    <property type="entry name" value="HELICASE_CTER"/>
    <property type="match status" value="1"/>
</dbReference>
<evidence type="ECO:0000256" key="11">
    <source>
        <dbReference type="ARBA" id="ARBA00023204"/>
    </source>
</evidence>
<feature type="compositionally biased region" description="Polar residues" evidence="14">
    <location>
        <begin position="374"/>
        <end position="385"/>
    </location>
</feature>
<dbReference type="PROSITE" id="PS50089">
    <property type="entry name" value="ZF_RING_2"/>
    <property type="match status" value="1"/>
</dbReference>
<dbReference type="InterPro" id="IPR000330">
    <property type="entry name" value="SNF2_N"/>
</dbReference>
<dbReference type="GO" id="GO:0008270">
    <property type="term" value="F:zinc ion binding"/>
    <property type="evidence" value="ECO:0007669"/>
    <property type="project" value="UniProtKB-KW"/>
</dbReference>
<feature type="region of interest" description="Disordered" evidence="14">
    <location>
        <begin position="139"/>
        <end position="194"/>
    </location>
</feature>
<dbReference type="STRING" id="1684307.A0A316U2H8"/>
<evidence type="ECO:0008006" key="20">
    <source>
        <dbReference type="Google" id="ProtNLM"/>
    </source>
</evidence>
<dbReference type="PANTHER" id="PTHR45626:SF22">
    <property type="entry name" value="DNA REPAIR PROTEIN RAD5"/>
    <property type="match status" value="1"/>
</dbReference>
<evidence type="ECO:0000256" key="8">
    <source>
        <dbReference type="ARBA" id="ARBA00022806"/>
    </source>
</evidence>
<dbReference type="GeneID" id="37016185"/>
<dbReference type="SUPFAM" id="SSF57850">
    <property type="entry name" value="RING/U-box"/>
    <property type="match status" value="1"/>
</dbReference>
<dbReference type="PROSITE" id="PS51192">
    <property type="entry name" value="HELICASE_ATP_BIND_1"/>
    <property type="match status" value="1"/>
</dbReference>
<evidence type="ECO:0000256" key="1">
    <source>
        <dbReference type="ARBA" id="ARBA00004123"/>
    </source>
</evidence>
<feature type="compositionally biased region" description="Basic and acidic residues" evidence="14">
    <location>
        <begin position="561"/>
        <end position="571"/>
    </location>
</feature>
<dbReference type="RefSeq" id="XP_025346699.1">
    <property type="nucleotide sequence ID" value="XM_025494451.1"/>
</dbReference>
<evidence type="ECO:0000259" key="15">
    <source>
        <dbReference type="PROSITE" id="PS50089"/>
    </source>
</evidence>
<keyword evidence="10" id="KW-0067">ATP-binding</keyword>
<feature type="compositionally biased region" description="Polar residues" evidence="14">
    <location>
        <begin position="349"/>
        <end position="366"/>
    </location>
</feature>
<dbReference type="GO" id="GO:0006281">
    <property type="term" value="P:DNA repair"/>
    <property type="evidence" value="ECO:0007669"/>
    <property type="project" value="UniProtKB-KW"/>
</dbReference>
<keyword evidence="12" id="KW-0539">Nucleus</keyword>
<dbReference type="SUPFAM" id="SSF52540">
    <property type="entry name" value="P-loop containing nucleoside triphosphate hydrolases"/>
    <property type="match status" value="2"/>
</dbReference>
<dbReference type="GO" id="GO:0005634">
    <property type="term" value="C:nucleus"/>
    <property type="evidence" value="ECO:0007669"/>
    <property type="project" value="UniProtKB-SubCell"/>
</dbReference>
<evidence type="ECO:0000256" key="5">
    <source>
        <dbReference type="ARBA" id="ARBA00022763"/>
    </source>
</evidence>
<dbReference type="CDD" id="cd18793">
    <property type="entry name" value="SF2_C_SNF"/>
    <property type="match status" value="1"/>
</dbReference>
<feature type="region of interest" description="Disordered" evidence="14">
    <location>
        <begin position="322"/>
        <end position="402"/>
    </location>
</feature>
<keyword evidence="9" id="KW-0862">Zinc</keyword>
<dbReference type="OrthoDB" id="448448at2759"/>
<evidence type="ECO:0000256" key="10">
    <source>
        <dbReference type="ARBA" id="ARBA00022840"/>
    </source>
</evidence>
<feature type="compositionally biased region" description="Acidic residues" evidence="14">
    <location>
        <begin position="51"/>
        <end position="60"/>
    </location>
</feature>
<proteinExistence type="inferred from homology"/>
<dbReference type="PANTHER" id="PTHR45626">
    <property type="entry name" value="TRANSCRIPTION TERMINATION FACTOR 2-RELATED"/>
    <property type="match status" value="1"/>
</dbReference>
<dbReference type="Gene3D" id="3.30.40.10">
    <property type="entry name" value="Zinc/RING finger domain, C3HC4 (zinc finger)"/>
    <property type="match status" value="1"/>
</dbReference>
<dbReference type="Pfam" id="PF00271">
    <property type="entry name" value="Helicase_C"/>
    <property type="match status" value="1"/>
</dbReference>
<sequence length="1201" mass="132420">MVSSSDGEDFFASSPSHHTSQPSAPSLEHKTEEVEGSASPVKKRSDLFRGDDDDEEEDEDATLREPVVVRKRQRIESPRAIKASPPASRTPQPEEVIQVKDESPDRNDWPRKYIGHFCVAGWSLSKGRNYAEQGAKMNIQRSKPHQVSSSVSSSVNGSSKKAQQPSKKQTKLSFGGGGGAAKASPSSNKGKQKEDYVVRFGNTRGFEVGRLPTEAAVWISKLMDLDLAEFEATVVDCPPVLTVGSDILLDIKAYLKRAAFPASIDVRRSRNTHNEPAKNFFQETAETSSERELRQRKAALIRLFKACDLRPTQANDILQQHSEDGSFGSSAMLDHYGGRDTLGEGSGSPGRTSRLNSPGVQSQKNGAANGHSVGDSSNGAGTSAQEPIAVDGEEGQGPDVNDGTEIEAAQLDQVYSKAQRHDAELPEYEPPETFALTLRPYQKQALGWMRNMEQPASLRQGREGQRQEASLHPLWQEYRFLAEDAEDAGGDHSMPDETGTFYFNPYIGEMSLEFQPASHGTRGGILADEMGLGKTIMVASLLHTNRAPREGDEDDEDVQDEERARQVEKKGPRQTSLASAFAQSNRQARKAPSAGQVTLVVAPMSLVGQWRNELERASKAGSLSVMLYYAEGKADLMGRLEGGSVDVVITSYGTLVSEYKRFTDLGGSAASASKVTKAAPLYAVDWLRVILDEAHNIRNRTTRNARACHDLMARRRWCLTGSPIVNRLTDLYSLLNFLRVEPWGDFSFFNSFIGKPFANKNPKALEIVQVVLESILLRREKKMKDKDGKPIVSLPSKSILIKHLEFSDIERKIYDLCFDRAWIQYQRMRDDGSVTKNLSVIFSVLMKLRQAVCHPLLVLQAMQASHARSQEKGGSSMGELDEEAEREVKALVARYQAGQEDAAVADEAATLARLESSIGIDAAELHGEDQEECPICHDPQAEPATLPCGHKACRACLVDELQRCEDSGETPRCIVCGEGPFSIEDIQDLVNDAVANEHASEEAKQAAPAKSANFMSFAKDDFRSSTKLDALISDLDTLRKDEPHFKGVVFSQFTSFLDLVEVVLKRNNHPFVRLDGTVSQKDRELVLRTFAECSSHMLILVSLRAGGVGLNLTSAHHCWLLDCWWNASTEDQAVDRVHRIGQMRDVFVHRYLIADSVEDRILAIQKRKMALVSEALGGAARSGGEQTSETVENLKILFGEK</sequence>
<accession>A0A316U2H8</accession>
<dbReference type="InterPro" id="IPR014001">
    <property type="entry name" value="Helicase_ATP-bd"/>
</dbReference>
<dbReference type="GO" id="GO:0008094">
    <property type="term" value="F:ATP-dependent activity, acting on DNA"/>
    <property type="evidence" value="ECO:0007669"/>
    <property type="project" value="TreeGrafter"/>
</dbReference>
<dbReference type="AlphaFoldDB" id="A0A316U2H8"/>
<keyword evidence="3" id="KW-0479">Metal-binding</keyword>
<evidence type="ECO:0000256" key="6">
    <source>
        <dbReference type="ARBA" id="ARBA00022771"/>
    </source>
</evidence>
<feature type="compositionally biased region" description="Polar residues" evidence="14">
    <location>
        <begin position="13"/>
        <end position="24"/>
    </location>
</feature>
<evidence type="ECO:0000256" key="7">
    <source>
        <dbReference type="ARBA" id="ARBA00022801"/>
    </source>
</evidence>
<dbReference type="EMBL" id="KZ819331">
    <property type="protein sequence ID" value="PWN19539.1"/>
    <property type="molecule type" value="Genomic_DNA"/>
</dbReference>
<keyword evidence="7" id="KW-0378">Hydrolase</keyword>
<feature type="domain" description="Helicase C-terminal" evidence="17">
    <location>
        <begin position="1030"/>
        <end position="1195"/>
    </location>
</feature>
<dbReference type="InterPro" id="IPR014905">
    <property type="entry name" value="HIRAN"/>
</dbReference>
<dbReference type="Proteomes" id="UP000245942">
    <property type="component" value="Unassembled WGS sequence"/>
</dbReference>
<evidence type="ECO:0000256" key="13">
    <source>
        <dbReference type="PROSITE-ProRule" id="PRU00175"/>
    </source>
</evidence>
<dbReference type="GO" id="GO:0005524">
    <property type="term" value="F:ATP binding"/>
    <property type="evidence" value="ECO:0007669"/>
    <property type="project" value="UniProtKB-KW"/>
</dbReference>
<dbReference type="Pfam" id="PF00176">
    <property type="entry name" value="SNF2-rel_dom"/>
    <property type="match status" value="1"/>
</dbReference>
<feature type="compositionally biased region" description="Low complexity" evidence="14">
    <location>
        <begin position="147"/>
        <end position="167"/>
    </location>
</feature>
<feature type="compositionally biased region" description="Polar residues" evidence="14">
    <location>
        <begin position="573"/>
        <end position="586"/>
    </location>
</feature>
<dbReference type="SMART" id="SM00487">
    <property type="entry name" value="DEXDc"/>
    <property type="match status" value="1"/>
</dbReference>
<dbReference type="SMART" id="SM00184">
    <property type="entry name" value="RING"/>
    <property type="match status" value="1"/>
</dbReference>
<dbReference type="InterPro" id="IPR001841">
    <property type="entry name" value="Znf_RING"/>
</dbReference>
<dbReference type="InterPro" id="IPR049730">
    <property type="entry name" value="SNF2/RAD54-like_C"/>
</dbReference>
<dbReference type="CDD" id="cd18008">
    <property type="entry name" value="DEXDc_SHPRH-like"/>
    <property type="match status" value="1"/>
</dbReference>
<keyword evidence="4" id="KW-0547">Nucleotide-binding</keyword>
<dbReference type="InterPro" id="IPR001650">
    <property type="entry name" value="Helicase_C-like"/>
</dbReference>